<feature type="domain" description="GBF1-like tetratricopeptide repeats" evidence="1">
    <location>
        <begin position="240"/>
        <end position="312"/>
    </location>
</feature>
<evidence type="ECO:0000313" key="2">
    <source>
        <dbReference type="EMBL" id="CDP94054.1"/>
    </source>
</evidence>
<reference evidence="2" key="2">
    <citation type="submission" date="2012-12" db="EMBL/GenBank/DDBJ databases">
        <authorList>
            <consortium name="WormBase Consortium"/>
            <person name="Ghedin E."/>
            <person name="Paulini M."/>
        </authorList>
    </citation>
    <scope>NUCLEOTIDE SEQUENCE</scope>
    <source>
        <strain evidence="2">FR3</strain>
    </source>
</reference>
<evidence type="ECO:0000259" key="1">
    <source>
        <dbReference type="Pfam" id="PF23325"/>
    </source>
</evidence>
<name>A0A1I9G170_BRUMA</name>
<dbReference type="OMA" id="CNTELSQ"/>
<dbReference type="Pfam" id="PF23325">
    <property type="entry name" value="TPR_28"/>
    <property type="match status" value="1"/>
</dbReference>
<dbReference type="AlphaFoldDB" id="A0A1I9G170"/>
<organism evidence="2">
    <name type="scientific">Brugia malayi</name>
    <name type="common">Filarial nematode worm</name>
    <dbReference type="NCBI Taxonomy" id="6279"/>
    <lineage>
        <taxon>Eukaryota</taxon>
        <taxon>Metazoa</taxon>
        <taxon>Ecdysozoa</taxon>
        <taxon>Nematoda</taxon>
        <taxon>Chromadorea</taxon>
        <taxon>Rhabditida</taxon>
        <taxon>Spirurina</taxon>
        <taxon>Spiruromorpha</taxon>
        <taxon>Filarioidea</taxon>
        <taxon>Onchocercidae</taxon>
        <taxon>Brugia</taxon>
    </lineage>
</organism>
<dbReference type="InterPro" id="IPR056604">
    <property type="entry name" value="GBF1-like_TPR"/>
</dbReference>
<dbReference type="EMBL" id="LN856924">
    <property type="protein sequence ID" value="CDP94054.1"/>
    <property type="molecule type" value="Genomic_DNA"/>
</dbReference>
<gene>
    <name evidence="2" type="primary">Bm9492</name>
    <name evidence="2" type="ORF">BM_Bm9492</name>
</gene>
<accession>A0A1I9G170</accession>
<protein>
    <submittedName>
        <fullName evidence="2">Bm9492</fullName>
    </submittedName>
</protein>
<reference evidence="2" key="1">
    <citation type="journal article" date="2007" name="Science">
        <title>Draft genome of the filarial nematode parasite Brugia malayi.</title>
        <authorList>
            <person name="Ghedin E."/>
            <person name="Wang S."/>
            <person name="Spiro D."/>
            <person name="Caler E."/>
            <person name="Zhao Q."/>
            <person name="Crabtree J."/>
            <person name="Allen J.E."/>
            <person name="Delcher A.L."/>
            <person name="Guiliano D.B."/>
            <person name="Miranda-Saavedra D."/>
            <person name="Angiuoli S.V."/>
            <person name="Creasy T."/>
            <person name="Amedeo P."/>
            <person name="Haas B."/>
            <person name="El-Sayed N.M."/>
            <person name="Wortman J.R."/>
            <person name="Feldblyum T."/>
            <person name="Tallon L."/>
            <person name="Schatz M."/>
            <person name="Shumway M."/>
            <person name="Koo H."/>
            <person name="Salzberg S.L."/>
            <person name="Schobel S."/>
            <person name="Pertea M."/>
            <person name="Pop M."/>
            <person name="White O."/>
            <person name="Barton G.J."/>
            <person name="Carlow C.K."/>
            <person name="Crawford M.J."/>
            <person name="Daub J."/>
            <person name="Dimmic M.W."/>
            <person name="Estes C.F."/>
            <person name="Foster J.M."/>
            <person name="Ganatra M."/>
            <person name="Gregory W.F."/>
            <person name="Johnson N.M."/>
            <person name="Jin J."/>
            <person name="Komuniecki R."/>
            <person name="Korf I."/>
            <person name="Kumar S."/>
            <person name="Laney S."/>
            <person name="Li B.W."/>
            <person name="Li W."/>
            <person name="Lindblom T.H."/>
            <person name="Lustigman S."/>
            <person name="Ma D."/>
            <person name="Maina C.V."/>
            <person name="Martin D.M."/>
            <person name="McCarter J.P."/>
            <person name="McReynolds L."/>
            <person name="Mitreva M."/>
            <person name="Nutman T.B."/>
            <person name="Parkinson J."/>
            <person name="Peregrin-Alvarez J.M."/>
            <person name="Poole C."/>
            <person name="Ren Q."/>
            <person name="Saunders L."/>
            <person name="Sluder A.E."/>
            <person name="Smith K."/>
            <person name="Stanke M."/>
            <person name="Unnasch T.R."/>
            <person name="Ware J."/>
            <person name="Wei A.D."/>
            <person name="Weil G."/>
            <person name="Williams D.J."/>
            <person name="Zhang Y."/>
            <person name="Williams S.A."/>
            <person name="Fraser-Liggett C."/>
            <person name="Slatko B."/>
            <person name="Blaxter M.L."/>
            <person name="Scott A.L."/>
        </authorList>
    </citation>
    <scope>NUCLEOTIDE SEQUENCE</scope>
    <source>
        <strain evidence="2">FR3</strain>
    </source>
</reference>
<proteinExistence type="predicted"/>
<sequence length="313" mass="34910">MSVKRKSTRIVTGVKSIGIKSVDEYFKQAIAPLAVSIEMRNILESSLVKWRNDCGVGPAGTIRQGLRLMLTRTKTAAMNVSPPHSPHRSDDPTEFVEYAPSFAICSDEKTYPIIVTRGIFPAELQKTFDSMSELLDICAKILVNTDPLLTKLETATKRITECNTELSQLCVNAGLHGAKANRAVENFAWNVRLLKTHLTLMNKTQTEANNIVKQVFDVGCTLGILSEKSTTEICKNRFSHSPTSSLSNTGNAEPEMQVMKGKQWEECFGEILFRLLQKLLENLSPMDPIGMEETRVRVMQLISKILLNHLTLV</sequence>